<feature type="repeat" description="TPR" evidence="5">
    <location>
        <begin position="714"/>
        <end position="747"/>
    </location>
</feature>
<feature type="region of interest" description="Disordered" evidence="7">
    <location>
        <begin position="395"/>
        <end position="415"/>
    </location>
</feature>
<feature type="compositionally biased region" description="Basic and acidic residues" evidence="7">
    <location>
        <begin position="153"/>
        <end position="168"/>
    </location>
</feature>
<evidence type="ECO:0000313" key="9">
    <source>
        <dbReference type="EMBL" id="CAD9700876.1"/>
    </source>
</evidence>
<dbReference type="InterPro" id="IPR011990">
    <property type="entry name" value="TPR-like_helical_dom_sf"/>
</dbReference>
<feature type="compositionally biased region" description="Low complexity" evidence="7">
    <location>
        <begin position="122"/>
        <end position="131"/>
    </location>
</feature>
<dbReference type="PANTHER" id="PTHR46423">
    <property type="entry name" value="RNA POLYMERASE II-ASSOCIATED PROTEIN 3"/>
    <property type="match status" value="1"/>
</dbReference>
<dbReference type="InterPro" id="IPR019734">
    <property type="entry name" value="TPR_rpt"/>
</dbReference>
<organism evidence="9">
    <name type="scientific">Mucochytrium quahogii</name>
    <dbReference type="NCBI Taxonomy" id="96639"/>
    <lineage>
        <taxon>Eukaryota</taxon>
        <taxon>Sar</taxon>
        <taxon>Stramenopiles</taxon>
        <taxon>Bigyra</taxon>
        <taxon>Labyrinthulomycetes</taxon>
        <taxon>Thraustochytrida</taxon>
        <taxon>Thraustochytriidae</taxon>
        <taxon>Mucochytrium</taxon>
    </lineage>
</organism>
<dbReference type="InterPro" id="IPR025986">
    <property type="entry name" value="RPAP3-like_C"/>
</dbReference>
<feature type="region of interest" description="Disordered" evidence="7">
    <location>
        <begin position="368"/>
        <end position="387"/>
    </location>
</feature>
<feature type="coiled-coil region" evidence="6">
    <location>
        <begin position="760"/>
        <end position="794"/>
    </location>
</feature>
<dbReference type="PROSITE" id="PS50293">
    <property type="entry name" value="TPR_REGION"/>
    <property type="match status" value="1"/>
</dbReference>
<feature type="compositionally biased region" description="Basic and acidic residues" evidence="7">
    <location>
        <begin position="614"/>
        <end position="631"/>
    </location>
</feature>
<feature type="repeat" description="TPR" evidence="5">
    <location>
        <begin position="645"/>
        <end position="678"/>
    </location>
</feature>
<dbReference type="PROSITE" id="PS50005">
    <property type="entry name" value="TPR"/>
    <property type="match status" value="5"/>
</dbReference>
<dbReference type="Pfam" id="PF07719">
    <property type="entry name" value="TPR_2"/>
    <property type="match status" value="1"/>
</dbReference>
<evidence type="ECO:0000256" key="2">
    <source>
        <dbReference type="ARBA" id="ARBA00022803"/>
    </source>
</evidence>
<dbReference type="Pfam" id="PF13877">
    <property type="entry name" value="RPAP3_C"/>
    <property type="match status" value="1"/>
</dbReference>
<comment type="similarity">
    <text evidence="3">Belongs to the RPAP3 family.</text>
</comment>
<dbReference type="InterPro" id="IPR051966">
    <property type="entry name" value="RPAP3"/>
</dbReference>
<dbReference type="PANTHER" id="PTHR46423:SF1">
    <property type="entry name" value="RNA POLYMERASE II-ASSOCIATED PROTEIN 3"/>
    <property type="match status" value="1"/>
</dbReference>
<sequence>MFDSMGKSGDEIKVPVEHMDYGYIEKCTDAKELRAILEALQSGKEGRWFDLERACEKQMLKHLPAKEKRLYLAMRTEPDQNEVEEAKNELGDFLSKIRDADQALKKKKGTEDPESIFESENSENQGGNNFFPPVRGGQGKEKKENRSNIVTRTPEEIERAEKQRKERIPGSDFRAWDKFDVESELERIDKEEAEERRRREEELNEKQAAIDERKRLQKQSGKGKIDADRLNKLSKEQRIFFSNREKEKGNECFKACEYEDALECYTKSIELLPSDVCDPKPFANRAMACLKLELWQRAEEDCTRAIELDPTFTKSYARRGMARHRRGKYLDAIDDFEEALHLEPKNTKLNGLLAESRKQYQLVGGIGADRPGAPPRNQSQAASKPETFKKMVILEDSDSSDEEEEDISGGAAKEEEKIIVEEKEEKLVGQQTIKEEEKVVDQQTIKEEEKAVVEQTIKQEVVKEEDKKDRDWVEFKRQGAEAFRNGDITKALRFFSSAVETLEQDHPMETEHLCNCLGNKAVCFKQLEQWDNVETECNKILAIDNKHVKALFRRGIAHEERGNKTEALNDMCQVLRLDPNQREAGEKISVLMGNLNNKPEPVKSTPPQPAQNSRSEKIEIKPAVENNKPEPVKSSPPQKVKEENVDTLKKQGNALFKEGNIAGALEFYNKCLRLEPTNPSVLSNKAMALLKLQKFEECVFTCSAGLKSKSTLESKFLFRRAMGYKGLGQYEKALHDLEIVVKNEPNNSQGKVEFEIVGKVVKSNIEKQRLEEKRKQEEQTAERAKGAVAKARSKGKFAVPKTSYEFEKAWRSLQIPSQQAEYLLLIPPKQLKKKIFRVDIPEEMLMGIVQVLDGEVVDADPAKAGEILKSLSGINRFSTTLKFLSKSQQELINRLLEKVGDEDLFTLYKF</sequence>
<dbReference type="AlphaFoldDB" id="A0A7S2SIA9"/>
<feature type="domain" description="RNA-polymerase II-associated protein 3-like C-terminal" evidence="8">
    <location>
        <begin position="800"/>
        <end position="888"/>
    </location>
</feature>
<feature type="repeat" description="TPR" evidence="5">
    <location>
        <begin position="242"/>
        <end position="275"/>
    </location>
</feature>
<evidence type="ECO:0000256" key="6">
    <source>
        <dbReference type="SAM" id="Coils"/>
    </source>
</evidence>
<accession>A0A7S2SIA9</accession>
<proteinExistence type="inferred from homology"/>
<evidence type="ECO:0000256" key="5">
    <source>
        <dbReference type="PROSITE-ProRule" id="PRU00339"/>
    </source>
</evidence>
<evidence type="ECO:0000259" key="8">
    <source>
        <dbReference type="Pfam" id="PF13877"/>
    </source>
</evidence>
<evidence type="ECO:0000256" key="4">
    <source>
        <dbReference type="ARBA" id="ARBA00040133"/>
    </source>
</evidence>
<name>A0A7S2SIA9_9STRA</name>
<feature type="repeat" description="TPR" evidence="5">
    <location>
        <begin position="548"/>
        <end position="581"/>
    </location>
</feature>
<dbReference type="SUPFAM" id="SSF48452">
    <property type="entry name" value="TPR-like"/>
    <property type="match status" value="3"/>
</dbReference>
<evidence type="ECO:0000256" key="7">
    <source>
        <dbReference type="SAM" id="MobiDB-lite"/>
    </source>
</evidence>
<protein>
    <recommendedName>
        <fullName evidence="4">RNA polymerase II-associated protein 3</fullName>
    </recommendedName>
</protein>
<reference evidence="9" key="1">
    <citation type="submission" date="2021-01" db="EMBL/GenBank/DDBJ databases">
        <authorList>
            <person name="Corre E."/>
            <person name="Pelletier E."/>
            <person name="Niang G."/>
            <person name="Scheremetjew M."/>
            <person name="Finn R."/>
            <person name="Kale V."/>
            <person name="Holt S."/>
            <person name="Cochrane G."/>
            <person name="Meng A."/>
            <person name="Brown T."/>
            <person name="Cohen L."/>
        </authorList>
    </citation>
    <scope>NUCLEOTIDE SEQUENCE</scope>
    <source>
        <strain evidence="9">NY070348D</strain>
    </source>
</reference>
<dbReference type="Pfam" id="PF13174">
    <property type="entry name" value="TPR_6"/>
    <property type="match status" value="1"/>
</dbReference>
<gene>
    <name evidence="9" type="ORF">QSP1433_LOCUS14387</name>
</gene>
<feature type="region of interest" description="Disordered" evidence="7">
    <location>
        <begin position="102"/>
        <end position="168"/>
    </location>
</feature>
<dbReference type="GO" id="GO:0101031">
    <property type="term" value="C:protein folding chaperone complex"/>
    <property type="evidence" value="ECO:0007669"/>
    <property type="project" value="TreeGrafter"/>
</dbReference>
<dbReference type="SMART" id="SM00028">
    <property type="entry name" value="TPR"/>
    <property type="match status" value="9"/>
</dbReference>
<feature type="compositionally biased region" description="Acidic residues" evidence="7">
    <location>
        <begin position="112"/>
        <end position="121"/>
    </location>
</feature>
<feature type="compositionally biased region" description="Acidic residues" evidence="7">
    <location>
        <begin position="395"/>
        <end position="407"/>
    </location>
</feature>
<keyword evidence="1" id="KW-0677">Repeat</keyword>
<evidence type="ECO:0000256" key="3">
    <source>
        <dbReference type="ARBA" id="ARBA00038275"/>
    </source>
</evidence>
<keyword evidence="6" id="KW-0175">Coiled coil</keyword>
<feature type="coiled-coil region" evidence="6">
    <location>
        <begin position="183"/>
        <end position="219"/>
    </location>
</feature>
<feature type="repeat" description="TPR" evidence="5">
    <location>
        <begin position="313"/>
        <end position="346"/>
    </location>
</feature>
<dbReference type="Gene3D" id="1.25.40.10">
    <property type="entry name" value="Tetratricopeptide repeat domain"/>
    <property type="match status" value="3"/>
</dbReference>
<dbReference type="Pfam" id="PF13181">
    <property type="entry name" value="TPR_8"/>
    <property type="match status" value="1"/>
</dbReference>
<keyword evidence="2 5" id="KW-0802">TPR repeat</keyword>
<dbReference type="EMBL" id="HBHK01022760">
    <property type="protein sequence ID" value="CAD9700876.1"/>
    <property type="molecule type" value="Transcribed_RNA"/>
</dbReference>
<evidence type="ECO:0000256" key="1">
    <source>
        <dbReference type="ARBA" id="ARBA00022737"/>
    </source>
</evidence>
<dbReference type="InterPro" id="IPR013105">
    <property type="entry name" value="TPR_2"/>
</dbReference>
<feature type="region of interest" description="Disordered" evidence="7">
    <location>
        <begin position="594"/>
        <end position="643"/>
    </location>
</feature>